<sequence length="5266" mass="590728">MPLGAFGEVVGRTGTLEAIGIDPQQFKSKVIAPRNPKLVRGDEIEFKMTPSKFLFHMQMDTEQRLANTHTMKAPKKIELLDMADTSLQKFSQVNIDEPMFQPFPSEIFYQKFEPFETYEVPLTLRNNDKVPRLVKVTQANSPYFKIISPHDVGHKVGPGLPTIFKIQFTPDEKKDYHHELVCTTEREKFIVPVRALGARGILDFPDEINFPIGPVKYTNTKTLLVRNIGNREAKFTLTAEKPFWVMPEIGTLPVGESMQVTVEFKPQKVGDCKKDLILHYDTGEDIFIALYGAAQDSNVRLDKNSIRIENTFISMANQRTVTISNRTNVIAHFKWSQYATQEEEDQQKLKIMSNVLEEEKSDTDRFLEECIQDPTLRDKLSILNRTFQNRKMLIDTDPMIFNDDVVKFEPVEGDIWPNSSFEANIIFRPREAKSYTRTAFCDITGRESRLPLRIRGDGIGPKLEFSFETLDMGNIFIGSTHMYEIVMVNKGDIDAIYSVMPQTSVFGPCFQFNPAEGIVMPGGHQAIQVTFSSPYLGDFSEDFYFQVDGSPEQLKVRFNGSVIGPTFQFDVSRLKFGTVSYGFLNTQTCTLMNTSLVPMTFKLRVPGDGITDSVCGTADLDSTQSEIRSPTPNQGAGPPKEFEIIPSSGVIQPQSEIRVTVNFISNTIKKYEMALVVDVENVGEEIVSLPIVAKCIVPTITVLSPILDYNRCFLRHPYEHCLRLHNDSDLPAKYELLPQSVGKETPILFRSQQPKGIVQPHSVQDVPIIIEALMLEEQDTVAYISIFGSADPPLPVHISCVGEGPVVHIMPPELDWGVIPVLTDKPKKILLSNESLIPAQFTAHMVRPNSVFRIEPQEGLIPAERSLEVTVIACLDDCVRFQDKLQLNFIESQMRQIPLTGYGQGTTIVSDPPLTPQLDLGPNFSNRPYSKVFNVTNHGRRHQQLVWSLDGFSPIAKAKKEMTAYNPLDMKYKNVPPPPPMRTPVFKVTPNRFDLPPGASMDMKLEGFVESPQYVKERLLCHAIIGRQGGKELIMKIDVITDFVSPLLEFSTKSVYFRVDKKPDDVLLVQTRELVISNVSSLPLTTVLQLKYPFSVLLDDGSETFETEVHLPVGETYTLRIRFDPAYKDDLHIRTIDEVLHVTYKEHPHIDYIALRGEVYFPNLDFEKTVVDFGCILNDTEVTRYVNITNNSPMEVKYKWSFLIGDQPCTVINHPPKFPSPLKLEALDEEVERKAKDEEEEVEKEEDLVKPPEEHQIHVIIREASDVEVKEETIKKPDLEPTKESGVVHDQSESPIKEPDSPKEIPDNKIAEEAKQTEDDVPEKGQLEVEETSESGRIKEQPESVRLSLTSLRDAILEEDSLKSNRALSALLEQDREMTSPIGVEEVFDILPLYGTLQPGDTEQVTLTFYGHADIWGQAKAICEVEGGPTYEVMLKGEASLVEYSFDCKEINYGKQMYDQATTVEITLINSGKVGFEFKALNMDPALAKQPKSGVPIMIPHAGYIEAMSEQKLTIKYLPGVPEKFDKSFRIQVAHFEPDLITIHGEGVFPRISLDLPRHSDEAGQYANLIKEARENIYKRSPSEPEQKTNRNPSPTHSHRPAQLPEHHVVAQAQGDIFATPTELDIQMEVERLSVRDFSLEQQKLIELHKDTEHTPPTSNESRDTFESGKRKRNKPKLPEYVLDFGYVVLGTVRTHVVRATNTGWFPVSFQVERDEIHHYGFHVELDRVRNLPGAPDHETVNIVVSFDPRGANLQLGPVQCTVPINILHGPLIMIKLKANVTMPDLQISDDAMDFGEVKCGECRIITVQLHNYQQVKCEWNSLPTEKDKKQAQKHVPLHLRRKHKQEKSKPRIFEIMPPTGVLTPGQRLNVQVKFMPTEEKFYEHRIPIRISQSSQRILLLCRGQGLEPRLDFDQNMMQFGPILPHSLGDEREVIVKNPCKFDIEFYNLEFDAMYLEEEKILRLMKGYDEYNTILLPPRGVGEKLPQELLDYYEEQNKRLEETEKAKREVEEAAETARQEQEDKEKDENADAEGKDKDEDSDDKTEGPAGTKSPSRAGSLAEPAEPFDETQSKKESEAKASTSSRGVGEMEITPVSAAIARHLGIDLTPEGKAARNRRGIAIIVNGAPMSGKTATAVLLAKKYEAALLTLDGIVLDALSNGNTPSGLRARELCAEAAHRRAEELKILEGEEGEKKGAGGLSLEAVAAHTQGANIKSKDKHGSITGGKINTSSIDGATGSQFGSKSVVSEVSPKATFIIHHGKKGDPPFMLPEKVPSSPPPLAAPIARRLSVSASVAGEEGLMSCVLPEELLVEILADRLQLNDCSRGVVFDGLDTLFAQNLFTAANAILKALNNRRFIFFVTLRLDYNHLKEQEKKEQEEKERLDKLREEDERRRLEEMSEDEYDALTEDEKAVVDRKRLEIKKERIKKEREEKEEKERLEKEALMEEMKRQEEEKELISSKRFGRLGNKNKKSKKAQKDQKEEVPKDGKKSQAAGGKGPQGSVVKLAQQQKGHDSEHAIGKAGSTTERPESHQTEKSDSQTDEGGKKGKKGAKDKEKDKDKDGKKVEKPAKEGEVPVEEPVRDPIKEAELLLMQRFRTFEVGQKDIQELVDFWDRTTLAIKRPRTPSEKSEEDGHLQHPPSGKKGKGKDALIRLSAARRASVFPVDKHDKEKAERERQKQIEKENAERLAREAAEAAKMAAEGDDAQDGEGTDGTPEKEEKTTIGIPHIVIDVFDKSQSPGNKILESGKLPSLAEVLDGLGLGPKGPPIPPPADFAVVPYPVKRRAPPVCEFGGRYLFVASSPDDPNVGVVETKEPEVDEEKSVTPDKGKEDHTTPTKSKGKDKKAEADTKKDGKEKDKERKKSAEKRQTSKGSRRNSIMPPSPPPGATTPISDLDGISTAGEALTTGDNKPVRLSIFRWTVPAGGEVLLRLRFTSEELGQFDQTLNFEIMGTRRRYQLYCRGICAFPTISREPRIVFPHRQKSIKPEEIIIKKYILTTETFIFGPLLVGKSRDKFKEGKYPENMEKMTIMNTSPLEADINFCFLNDSKGETFLLDPPNMMLKSNESQQLTIWAYPKVPGNYEDAVVCCIRENPEPVVFKISCDGFRPELELDKKTLQFDKVLLHRKDTKTIYLRNSTHLPVRWKLSGLENLGDDFSVAADSGVVEPKSEYALHAYFRAMKPVQTSRKMVRLEISDVDNIMGVVHVEAIQVIAEAYDVMLDMSFPKGTDGGLDFSTIKVADESKQTCSLKNKGKYEIKFNFLFENCVPEYPNITSMFSVIPSSGTLAPLDRPLPVQVIFKSQKEVTIKEEPILKCQVIEPSLPDGGEIIACIPVKVSVKSVFNRCNITPRNDINFGSMLVNSKKSRTFQIENDGVFDFKYQITKMIKENNQQPGGKNSRPQDVGGGQSKLQLGPFTIFPAFGIVLPGGHQTITVDCVAEQIGRFDEELAIDIADRDPNINPGGIPYKLIAEACIPSINVDDIGSIFEEHRICKNLNAWQRSSQLLESGGVYIEDEKKFIFNNVIVGRKAKARFKISNNQKVPCDVTFTIKVPPAKGTAKQQDVFEVDPPRIQIMNHSYVYATVTFTPQSMQGFNSTFEAAIDGIAPNQIKGRNLTFELVGDGNLPRIMITKPTIRNKRGQPLMLFKKNLVRSTETLPLVLLNDGSLPSKVDIDLIDPDGVFKLKPADTTNAIMDEGEPTRRPHTASLVVNVGETASFNVTFKPESVQRSQAHIRLAVIDNQYEDSVIQLVGEGYEDEISLNKIHSIEMSVDPESDENNLADDDVAAAKPNLISFGDCYINESRNMTFAMTNHSKTDSIRFQWSDHSQLKFTPQVGHLHANCSKDMTVTFKSDQPKTMKEQPVLCKITKITFNKPQDQVADWDDRIRTVKWVDVPLSPGTESNTKTTSAGMTPRPAKKKVVETEPEPAHSEVPDTTRNFELFVNAVADYCKCRSKIESIHFKDTLMFQTRVFEFTLSNKGSIQMDYSWQVVMESFMPTVQRAVTFISEGERPESRVDVVDTTYVPFSIEPEFGTIPAGKKVNFIAKFSPLDANEYEGRLVCTVPNLEKGEQGPVVGLKGKSLMPYCHFELEDSDYIASARRNPEMRGPGGAPPGTTLDPNTKVIEFECVGVSVKTAKTFSIVNPTNQMYSFQWVTEDEYDPKKPPSFTCLTTKGQVKSGKKFKITFEYTSSQLDLVESFWKFVIPEQNITIPFLLVGQAREPDVVMDRSHMNFKALLIGHEAKESVNLINNEDQPMYFSFVEDSCHSAGYSAHLFVEPMNGTISPKSSMPINLFFTPNSDKEVNFNLVCNIKRKVLPVTLNVKAEGYSMNCTLLCEDSTGNNIELVEKGGLNQINFGEVEVNEQQIRNLYIINSGKFNFDYCWELNTGPKRQNMITINPVQGGVMYGEKQKCILTFCPPCRTTLKDCELSLKISHGPTYHIALQGLGVSPGIHFSFLSYNFGSCFVYQAGMPALNKKLRLTNKDKKEISVDCLYTPTNHLFHDFEANVIQPGQFIDVTFTFYPREPVKYKEIVTFEINGLSKQNIEITGQGTEMKIEVANAAHKVLNLGPKMVGEMIKKYVPIVNNSPAAITFNLALTPTNSQLQQPGILTISPTTPITLDPKGGTCKVEVMFHPKTRIPQFTEEVMLECAGMYQPLFVIQGCCLGMEISLDSTSIAFGVVVQRSQTSRKVVMSNTGDMNAKFRWDIERFLPDFSISPVEGYITPGTDVSFEVVFHPAKFNLDIRYEKLKCFLEGGPHKPVTLTLTGSCTVVGPVRESQHFATHVRQSETKQILIQNRTNQLWHLKPIIEGEHWTGPVTIIVEPQQSKQYEITYHPLTMTQENKKHQGSVFFPLPDGTGMMYNLQGTADPPKPNAKINREVPCKTTYTETLMVQNWLKKPQRFRVKLEPIRQEKFDTGINVKNMEYIDVPASSEKEFKLTFFAHRESQTLMKVTFTNELTLEYQYFELAFKSTKPGIINTINLTTPVRQSVMYKTAIENPLPQQVLFTATCTVSEIHMPSQLIVPPNSQGEINLEYQPLKVGETQGKLEFSSAELGQYFYDLSLKATPGGPEKALYFRTCLGQSQTQIAKFLNFAKQKTDYTCKVDNGDFHVDKTIPATPGATGGTEVGLDVTFEPSRLGEQRATLTISSPIGGEYVFPLFGTCIPPKPQGPFIIKAASTTSITFRNVFAGSAAPFTFQVDNPLFHLTKTSENIRSHKDHRIVVGFDGNDSGSKAAVMGKLIVTCPRTAGGSSSVQWVFYLKGITP</sequence>
<dbReference type="CDD" id="cd22249">
    <property type="entry name" value="UDM1_RNF168_RNF169-like"/>
    <property type="match status" value="1"/>
</dbReference>
<feature type="compositionally biased region" description="Basic and acidic residues" evidence="6">
    <location>
        <begin position="2666"/>
        <end position="2696"/>
    </location>
</feature>
<dbReference type="Gene3D" id="2.60.40.10">
    <property type="entry name" value="Immunoglobulins"/>
    <property type="match status" value="24"/>
</dbReference>
<evidence type="ECO:0000256" key="5">
    <source>
        <dbReference type="ARBA" id="ARBA00023273"/>
    </source>
</evidence>
<keyword evidence="3" id="KW-0963">Cytoplasm</keyword>
<dbReference type="EMBL" id="JAEAOA010000568">
    <property type="protein sequence ID" value="KAK3610412.1"/>
    <property type="molecule type" value="Genomic_DNA"/>
</dbReference>
<dbReference type="GO" id="GO:0005930">
    <property type="term" value="C:axoneme"/>
    <property type="evidence" value="ECO:0007669"/>
    <property type="project" value="TreeGrafter"/>
</dbReference>
<feature type="region of interest" description="Disordered" evidence="6">
    <location>
        <begin position="1647"/>
        <end position="1673"/>
    </location>
</feature>
<keyword evidence="4" id="KW-0969">Cilium</keyword>
<feature type="compositionally biased region" description="Basic and acidic residues" evidence="6">
    <location>
        <begin position="2845"/>
        <end position="2870"/>
    </location>
</feature>
<dbReference type="InterPro" id="IPR013783">
    <property type="entry name" value="Ig-like_fold"/>
</dbReference>
<feature type="region of interest" description="Disordered" evidence="6">
    <location>
        <begin position="1576"/>
        <end position="1602"/>
    </location>
</feature>
<feature type="compositionally biased region" description="Acidic residues" evidence="6">
    <location>
        <begin position="2703"/>
        <end position="2712"/>
    </location>
</feature>
<dbReference type="Proteomes" id="UP001195483">
    <property type="component" value="Unassembled WGS sequence"/>
</dbReference>
<feature type="compositionally biased region" description="Basic and acidic residues" evidence="6">
    <location>
        <begin position="1576"/>
        <end position="1589"/>
    </location>
</feature>
<gene>
    <name evidence="10" type="ORF">CHS0354_008703</name>
</gene>
<evidence type="ECO:0000256" key="3">
    <source>
        <dbReference type="ARBA" id="ARBA00022490"/>
    </source>
</evidence>
<feature type="region of interest" description="Disordered" evidence="6">
    <location>
        <begin position="2002"/>
        <end position="2089"/>
    </location>
</feature>
<feature type="compositionally biased region" description="Basic and acidic residues" evidence="6">
    <location>
        <begin position="2528"/>
        <end position="2585"/>
    </location>
</feature>
<evidence type="ECO:0000259" key="8">
    <source>
        <dbReference type="Pfam" id="PF22544"/>
    </source>
</evidence>
<dbReference type="Pfam" id="PF22544">
    <property type="entry name" value="HYDIN_VesB_CFA65-like_Ig"/>
    <property type="match status" value="3"/>
</dbReference>
<dbReference type="SUPFAM" id="SSF52540">
    <property type="entry name" value="P-loop containing nucleoside triphosphate hydrolases"/>
    <property type="match status" value="1"/>
</dbReference>
<reference evidence="10" key="1">
    <citation type="journal article" date="2021" name="Genome Biol. Evol.">
        <title>A High-Quality Reference Genome for a Parasitic Bivalve with Doubly Uniparental Inheritance (Bivalvia: Unionida).</title>
        <authorList>
            <person name="Smith C.H."/>
        </authorList>
    </citation>
    <scope>NUCLEOTIDE SEQUENCE</scope>
    <source>
        <strain evidence="10">CHS0354</strain>
    </source>
</reference>
<dbReference type="InterPro" id="IPR056305">
    <property type="entry name" value="Ig_CFAP65_10th"/>
</dbReference>
<feature type="region of interest" description="Disordered" evidence="6">
    <location>
        <begin position="1231"/>
        <end position="1342"/>
    </location>
</feature>
<keyword evidence="5" id="KW-0966">Cell projection</keyword>
<dbReference type="PANTHER" id="PTHR23053">
    <property type="entry name" value="DLEC1 DELETED IN LUNG AND ESOPHAGEAL CANCER 1"/>
    <property type="match status" value="1"/>
</dbReference>
<feature type="compositionally biased region" description="Polar residues" evidence="6">
    <location>
        <begin position="3899"/>
        <end position="3910"/>
    </location>
</feature>
<dbReference type="Gene3D" id="3.40.50.300">
    <property type="entry name" value="P-loop containing nucleotide triphosphate hydrolases"/>
    <property type="match status" value="1"/>
</dbReference>
<feature type="domain" description="HYDIN/VesB/CFA65-like Ig-like" evidence="8">
    <location>
        <begin position="4669"/>
        <end position="4767"/>
    </location>
</feature>
<evidence type="ECO:0000259" key="9">
    <source>
        <dbReference type="Pfam" id="PF24291"/>
    </source>
</evidence>
<dbReference type="InterPro" id="IPR053879">
    <property type="entry name" value="HYDIN_VesB_CFA65-like_Ig"/>
</dbReference>
<evidence type="ECO:0008006" key="12">
    <source>
        <dbReference type="Google" id="ProtNLM"/>
    </source>
</evidence>
<keyword evidence="11" id="KW-1185">Reference proteome</keyword>
<dbReference type="InterPro" id="IPR033305">
    <property type="entry name" value="Hydin-like"/>
</dbReference>
<evidence type="ECO:0000313" key="11">
    <source>
        <dbReference type="Proteomes" id="UP001195483"/>
    </source>
</evidence>
<accession>A0AAE0WEA0</accession>
<feature type="domain" description="Hydin adenylate kinase-like" evidence="7">
    <location>
        <begin position="2121"/>
        <end position="2333"/>
    </location>
</feature>
<feature type="domain" description="HYDIN/VesB/CFA65-like Ig-like" evidence="8">
    <location>
        <begin position="461"/>
        <end position="560"/>
    </location>
</feature>
<dbReference type="GO" id="GO:0003341">
    <property type="term" value="P:cilium movement"/>
    <property type="evidence" value="ECO:0007669"/>
    <property type="project" value="TreeGrafter"/>
</dbReference>
<feature type="region of interest" description="Disordered" evidence="6">
    <location>
        <begin position="2799"/>
        <end position="2907"/>
    </location>
</feature>
<dbReference type="GO" id="GO:1904158">
    <property type="term" value="P:axonemal central apparatus assembly"/>
    <property type="evidence" value="ECO:0007669"/>
    <property type="project" value="TreeGrafter"/>
</dbReference>
<feature type="domain" description="HYDIN/VesB/CFA65-like Ig-like" evidence="8">
    <location>
        <begin position="201"/>
        <end position="293"/>
    </location>
</feature>
<evidence type="ECO:0000256" key="2">
    <source>
        <dbReference type="ARBA" id="ARBA00004496"/>
    </source>
</evidence>
<comment type="caution">
    <text evidence="10">The sequence shown here is derived from an EMBL/GenBank/DDBJ whole genome shotgun (WGS) entry which is preliminary data.</text>
</comment>
<feature type="domain" description="CFAP65 tenth Ig-like" evidence="9">
    <location>
        <begin position="1840"/>
        <end position="1910"/>
    </location>
</feature>
<dbReference type="InterPro" id="IPR033768">
    <property type="entry name" value="Hydin_ADK"/>
</dbReference>
<evidence type="ECO:0000256" key="1">
    <source>
        <dbReference type="ARBA" id="ARBA00004138"/>
    </source>
</evidence>
<protein>
    <recommendedName>
        <fullName evidence="12">Hydrocephalus-inducing protein</fullName>
    </recommendedName>
</protein>
<reference evidence="10" key="3">
    <citation type="submission" date="2023-05" db="EMBL/GenBank/DDBJ databases">
        <authorList>
            <person name="Smith C.H."/>
        </authorList>
    </citation>
    <scope>NUCLEOTIDE SEQUENCE</scope>
    <source>
        <strain evidence="10">CHS0354</strain>
        <tissue evidence="10">Mantle</tissue>
    </source>
</reference>
<feature type="compositionally biased region" description="Basic and acidic residues" evidence="6">
    <location>
        <begin position="2813"/>
        <end position="2836"/>
    </location>
</feature>
<name>A0AAE0WEA0_9BIVA</name>
<feature type="compositionally biased region" description="Basic and acidic residues" evidence="6">
    <location>
        <begin position="1247"/>
        <end position="1327"/>
    </location>
</feature>
<feature type="region of interest" description="Disordered" evidence="6">
    <location>
        <begin position="2617"/>
        <end position="2727"/>
    </location>
</feature>
<evidence type="ECO:0000256" key="6">
    <source>
        <dbReference type="SAM" id="MobiDB-lite"/>
    </source>
</evidence>
<evidence type="ECO:0000313" key="10">
    <source>
        <dbReference type="EMBL" id="KAK3610412.1"/>
    </source>
</evidence>
<feature type="compositionally biased region" description="Basic and acidic residues" evidence="6">
    <location>
        <begin position="3919"/>
        <end position="3932"/>
    </location>
</feature>
<feature type="compositionally biased region" description="Basic residues" evidence="6">
    <location>
        <begin position="2463"/>
        <end position="2476"/>
    </location>
</feature>
<dbReference type="Pfam" id="PF24291">
    <property type="entry name" value="Ig_CFAP65"/>
    <property type="match status" value="1"/>
</dbReference>
<evidence type="ECO:0000256" key="4">
    <source>
        <dbReference type="ARBA" id="ARBA00023069"/>
    </source>
</evidence>
<proteinExistence type="predicted"/>
<dbReference type="InterPro" id="IPR027417">
    <property type="entry name" value="P-loop_NTPase"/>
</dbReference>
<comment type="subcellular location">
    <subcellularLocation>
        <location evidence="1">Cell projection</location>
        <location evidence="1">Cilium</location>
    </subcellularLocation>
    <subcellularLocation>
        <location evidence="2">Cytoplasm</location>
    </subcellularLocation>
</comment>
<evidence type="ECO:0000259" key="7">
    <source>
        <dbReference type="Pfam" id="PF17213"/>
    </source>
</evidence>
<feature type="compositionally biased region" description="Basic and acidic residues" evidence="6">
    <location>
        <begin position="2002"/>
        <end position="2038"/>
    </location>
</feature>
<feature type="compositionally biased region" description="Basic and acidic residues" evidence="6">
    <location>
        <begin position="2477"/>
        <end position="2491"/>
    </location>
</feature>
<feature type="compositionally biased region" description="Low complexity" evidence="6">
    <location>
        <begin position="2653"/>
        <end position="2662"/>
    </location>
</feature>
<dbReference type="NCBIfam" id="NF012200">
    <property type="entry name" value="choice_anch_D"/>
    <property type="match status" value="1"/>
</dbReference>
<dbReference type="PANTHER" id="PTHR23053:SF0">
    <property type="entry name" value="HYDROCEPHALUS-INDUCING PROTEIN HOMOLOG"/>
    <property type="match status" value="1"/>
</dbReference>
<feature type="compositionally biased region" description="Basic and acidic residues" evidence="6">
    <location>
        <begin position="2626"/>
        <end position="2637"/>
    </location>
</feature>
<feature type="region of interest" description="Disordered" evidence="6">
    <location>
        <begin position="2447"/>
        <end position="2585"/>
    </location>
</feature>
<feature type="region of interest" description="Disordered" evidence="6">
    <location>
        <begin position="3897"/>
        <end position="3932"/>
    </location>
</feature>
<organism evidence="10 11">
    <name type="scientific">Potamilus streckersoni</name>
    <dbReference type="NCBI Taxonomy" id="2493646"/>
    <lineage>
        <taxon>Eukaryota</taxon>
        <taxon>Metazoa</taxon>
        <taxon>Spiralia</taxon>
        <taxon>Lophotrochozoa</taxon>
        <taxon>Mollusca</taxon>
        <taxon>Bivalvia</taxon>
        <taxon>Autobranchia</taxon>
        <taxon>Heteroconchia</taxon>
        <taxon>Palaeoheterodonta</taxon>
        <taxon>Unionida</taxon>
        <taxon>Unionoidea</taxon>
        <taxon>Unionidae</taxon>
        <taxon>Ambleminae</taxon>
        <taxon>Lampsilini</taxon>
        <taxon>Potamilus</taxon>
    </lineage>
</organism>
<reference evidence="10" key="2">
    <citation type="journal article" date="2021" name="Genome Biol. Evol.">
        <title>Developing a high-quality reference genome for a parasitic bivalve with doubly uniparental inheritance (Bivalvia: Unionida).</title>
        <authorList>
            <person name="Smith C.H."/>
        </authorList>
    </citation>
    <scope>NUCLEOTIDE SEQUENCE</scope>
    <source>
        <strain evidence="10">CHS0354</strain>
        <tissue evidence="10">Mantle</tissue>
    </source>
</reference>
<dbReference type="Pfam" id="PF17213">
    <property type="entry name" value="Hydin_ADK"/>
    <property type="match status" value="1"/>
</dbReference>
<feature type="compositionally biased region" description="Basic and acidic residues" evidence="6">
    <location>
        <begin position="2447"/>
        <end position="2460"/>
    </location>
</feature>